<comment type="caution">
    <text evidence="6">The sequence shown here is derived from an EMBL/GenBank/DDBJ whole genome shotgun (WGS) entry which is preliminary data.</text>
</comment>
<comment type="similarity">
    <text evidence="1 4">Belongs to the eukaryotic ribosomal protein eL29 family.</text>
</comment>
<dbReference type="GO" id="GO:0002181">
    <property type="term" value="P:cytoplasmic translation"/>
    <property type="evidence" value="ECO:0007669"/>
    <property type="project" value="TreeGrafter"/>
</dbReference>
<dbReference type="InterPro" id="IPR002673">
    <property type="entry name" value="Ribosomal_eL29"/>
</dbReference>
<name>A0A103XGF8_CYNCS</name>
<evidence type="ECO:0000256" key="1">
    <source>
        <dbReference type="ARBA" id="ARBA00010247"/>
    </source>
</evidence>
<keyword evidence="3 4" id="KW-0687">Ribonucleoprotein</keyword>
<reference evidence="6 7" key="1">
    <citation type="journal article" date="2016" name="Sci. Rep.">
        <title>The genome sequence of the outbreeding globe artichoke constructed de novo incorporating a phase-aware low-pass sequencing strategy of F1 progeny.</title>
        <authorList>
            <person name="Scaglione D."/>
            <person name="Reyes-Chin-Wo S."/>
            <person name="Acquadro A."/>
            <person name="Froenicke L."/>
            <person name="Portis E."/>
            <person name="Beitel C."/>
            <person name="Tirone M."/>
            <person name="Mauro R."/>
            <person name="Lo Monaco A."/>
            <person name="Mauromicale G."/>
            <person name="Faccioli P."/>
            <person name="Cattivelli L."/>
            <person name="Rieseberg L."/>
            <person name="Michelmore R."/>
            <person name="Lanteri S."/>
        </authorList>
    </citation>
    <scope>NUCLEOTIDE SEQUENCE [LARGE SCALE GENOMIC DNA]</scope>
    <source>
        <strain evidence="6">2C</strain>
    </source>
</reference>
<dbReference type="Proteomes" id="UP000243975">
    <property type="component" value="Unassembled WGS sequence"/>
</dbReference>
<dbReference type="STRING" id="59895.A0A103XGF8"/>
<dbReference type="GO" id="GO:0003735">
    <property type="term" value="F:structural constituent of ribosome"/>
    <property type="evidence" value="ECO:0007669"/>
    <property type="project" value="UniProtKB-UniRule"/>
</dbReference>
<sequence>MERWGMASSGDMGGAVATGLMRRRWGWCSRDPRWDGGGGALSIERETVVWSHEGDERETMVWSHEGDGELIDFYQQFVKEEMAKSKNHTAHNQSHKAHRNGIKKPRKHRHTSTKGMDPKFSRNQRYARKHNKQSGESASEE</sequence>
<dbReference type="Gramene" id="KVH90203">
    <property type="protein sequence ID" value="KVH90203"/>
    <property type="gene ID" value="Ccrd_007767"/>
</dbReference>
<evidence type="ECO:0000313" key="6">
    <source>
        <dbReference type="EMBL" id="KVH90203.1"/>
    </source>
</evidence>
<dbReference type="AlphaFoldDB" id="A0A103XGF8"/>
<dbReference type="PANTHER" id="PTHR12884">
    <property type="entry name" value="60S RIBOSOMAL PROTEIN L29"/>
    <property type="match status" value="1"/>
</dbReference>
<protein>
    <recommendedName>
        <fullName evidence="4">60S ribosomal protein L29</fullName>
    </recommendedName>
</protein>
<proteinExistence type="inferred from homology"/>
<feature type="compositionally biased region" description="Basic residues" evidence="5">
    <location>
        <begin position="85"/>
        <end position="112"/>
    </location>
</feature>
<evidence type="ECO:0000256" key="5">
    <source>
        <dbReference type="SAM" id="MobiDB-lite"/>
    </source>
</evidence>
<dbReference type="Gene3D" id="6.10.140.1730">
    <property type="match status" value="1"/>
</dbReference>
<dbReference type="EMBL" id="LEKV01005114">
    <property type="protein sequence ID" value="KVH90203.1"/>
    <property type="molecule type" value="Genomic_DNA"/>
</dbReference>
<dbReference type="PANTHER" id="PTHR12884:SF0">
    <property type="entry name" value="60S RIBOSOMAL PROTEIN L29"/>
    <property type="match status" value="1"/>
</dbReference>
<evidence type="ECO:0000313" key="7">
    <source>
        <dbReference type="Proteomes" id="UP000243975"/>
    </source>
</evidence>
<dbReference type="Pfam" id="PF01779">
    <property type="entry name" value="Ribosomal_L29e"/>
    <property type="match status" value="1"/>
</dbReference>
<keyword evidence="2 4" id="KW-0689">Ribosomal protein</keyword>
<evidence type="ECO:0000256" key="4">
    <source>
        <dbReference type="RuleBase" id="RU364026"/>
    </source>
</evidence>
<organism evidence="6 7">
    <name type="scientific">Cynara cardunculus var. scolymus</name>
    <name type="common">Globe artichoke</name>
    <name type="synonym">Cynara scolymus</name>
    <dbReference type="NCBI Taxonomy" id="59895"/>
    <lineage>
        <taxon>Eukaryota</taxon>
        <taxon>Viridiplantae</taxon>
        <taxon>Streptophyta</taxon>
        <taxon>Embryophyta</taxon>
        <taxon>Tracheophyta</taxon>
        <taxon>Spermatophyta</taxon>
        <taxon>Magnoliopsida</taxon>
        <taxon>eudicotyledons</taxon>
        <taxon>Gunneridae</taxon>
        <taxon>Pentapetalae</taxon>
        <taxon>asterids</taxon>
        <taxon>campanulids</taxon>
        <taxon>Asterales</taxon>
        <taxon>Asteraceae</taxon>
        <taxon>Carduoideae</taxon>
        <taxon>Cardueae</taxon>
        <taxon>Carduinae</taxon>
        <taxon>Cynara</taxon>
    </lineage>
</organism>
<evidence type="ECO:0000256" key="3">
    <source>
        <dbReference type="ARBA" id="ARBA00023274"/>
    </source>
</evidence>
<gene>
    <name evidence="6" type="ORF">Ccrd_007767</name>
</gene>
<dbReference type="GO" id="GO:0022625">
    <property type="term" value="C:cytosolic large ribosomal subunit"/>
    <property type="evidence" value="ECO:0007669"/>
    <property type="project" value="TreeGrafter"/>
</dbReference>
<keyword evidence="7" id="KW-1185">Reference proteome</keyword>
<evidence type="ECO:0000256" key="2">
    <source>
        <dbReference type="ARBA" id="ARBA00022980"/>
    </source>
</evidence>
<feature type="region of interest" description="Disordered" evidence="5">
    <location>
        <begin position="82"/>
        <end position="141"/>
    </location>
</feature>
<accession>A0A103XGF8</accession>